<keyword evidence="2" id="KW-1185">Reference proteome</keyword>
<dbReference type="Proteomes" id="UP000553632">
    <property type="component" value="Unassembled WGS sequence"/>
</dbReference>
<evidence type="ECO:0000313" key="1">
    <source>
        <dbReference type="EMBL" id="KAF4738954.1"/>
    </source>
</evidence>
<dbReference type="AlphaFoldDB" id="A0A7J6T126"/>
<gene>
    <name evidence="1" type="ORF">FOZ63_012005</name>
</gene>
<feature type="non-terminal residue" evidence="1">
    <location>
        <position position="1"/>
    </location>
</feature>
<protein>
    <submittedName>
        <fullName evidence="1">Uncharacterized protein</fullName>
    </submittedName>
</protein>
<organism evidence="1 2">
    <name type="scientific">Perkinsus olseni</name>
    <name type="common">Perkinsus atlanticus</name>
    <dbReference type="NCBI Taxonomy" id="32597"/>
    <lineage>
        <taxon>Eukaryota</taxon>
        <taxon>Sar</taxon>
        <taxon>Alveolata</taxon>
        <taxon>Perkinsozoa</taxon>
        <taxon>Perkinsea</taxon>
        <taxon>Perkinsida</taxon>
        <taxon>Perkinsidae</taxon>
        <taxon>Perkinsus</taxon>
    </lineage>
</organism>
<name>A0A7J6T126_PEROL</name>
<evidence type="ECO:0000313" key="2">
    <source>
        <dbReference type="Proteomes" id="UP000553632"/>
    </source>
</evidence>
<dbReference type="EMBL" id="JABANO010014217">
    <property type="protein sequence ID" value="KAF4738954.1"/>
    <property type="molecule type" value="Genomic_DNA"/>
</dbReference>
<proteinExistence type="predicted"/>
<comment type="caution">
    <text evidence="1">The sequence shown here is derived from an EMBL/GenBank/DDBJ whole genome shotgun (WGS) entry which is preliminary data.</text>
</comment>
<feature type="non-terminal residue" evidence="1">
    <location>
        <position position="216"/>
    </location>
</feature>
<accession>A0A7J6T126</accession>
<reference evidence="1 2" key="1">
    <citation type="submission" date="2020-04" db="EMBL/GenBank/DDBJ databases">
        <title>Perkinsus olseni comparative genomics.</title>
        <authorList>
            <person name="Bogema D.R."/>
        </authorList>
    </citation>
    <scope>NUCLEOTIDE SEQUENCE [LARGE SCALE GENOMIC DNA]</scope>
    <source>
        <strain evidence="1 2">ATCC PRA-207</strain>
    </source>
</reference>
<sequence length="216" mass="24375">LQRYMRYSIVLFILWPGDPCEGWTPGSSSLSCESGPEEWTTLRKSLYRLYFTEGDKENSRQVVALTEELTEYAGACPLGYITARMTSLQQINGPSETENTFDEVEDLLRFIDNYNPPDIVSSGWPLYRTLRELRMRLPEVFQGRHNTSACSSSAAIAFREYMQALLISRRYVGLSVVAAVSTFLLGMDAASLDEPACRYLISAAYLALAVDRFPTF</sequence>